<comment type="caution">
    <text evidence="2">The sequence shown here is derived from an EMBL/GenBank/DDBJ whole genome shotgun (WGS) entry which is preliminary data.</text>
</comment>
<dbReference type="OrthoDB" id="5290839at2"/>
<dbReference type="RefSeq" id="WP_061835542.1">
    <property type="nucleotide sequence ID" value="NZ_LUKE01000003.1"/>
</dbReference>
<proteinExistence type="predicted"/>
<feature type="domain" description="DUF4423" evidence="1">
    <location>
        <begin position="125"/>
        <end position="269"/>
    </location>
</feature>
<dbReference type="EMBL" id="LUKE01000003">
    <property type="protein sequence ID" value="KYG63648.1"/>
    <property type="molecule type" value="Genomic_DNA"/>
</dbReference>
<dbReference type="AlphaFoldDB" id="A0A150WIQ3"/>
<reference evidence="2 3" key="1">
    <citation type="submission" date="2016-03" db="EMBL/GenBank/DDBJ databases">
        <authorList>
            <person name="Ploux O."/>
        </authorList>
    </citation>
    <scope>NUCLEOTIDE SEQUENCE [LARGE SCALE GENOMIC DNA]</scope>
    <source>
        <strain evidence="2 3">R0</strain>
    </source>
</reference>
<name>A0A150WIQ3_BDEBC</name>
<evidence type="ECO:0000259" key="1">
    <source>
        <dbReference type="Pfam" id="PF14394"/>
    </source>
</evidence>
<dbReference type="Proteomes" id="UP000075320">
    <property type="component" value="Unassembled WGS sequence"/>
</dbReference>
<sequence length="275" mass="32232">MANIFEFQDYKVYLKKLVKESKSRGFSTRLAEAAGCQISYLSITLSGKPHLLPEHVYGISELLGLQDEEREYFLMLLDYQRANTPAYRNFVLKKIQQKQEAWKDLKNRVQGKALANTEPDPHLQHYYSNYLYAALHIAVSIPKLQTLSELSKYFGFPEKLLQTYLQQLAQMGLVENIKNKWIWKSGDLHLPKESPWMQPHHNNWRLQALAELPLRRPESLHYSVIQSLSREDLERLRFQVVRWIQDFKTISGPSKPEELVCFNLDFFTLSKTGDQ</sequence>
<organism evidence="2 3">
    <name type="scientific">Bdellovibrio bacteriovorus</name>
    <dbReference type="NCBI Taxonomy" id="959"/>
    <lineage>
        <taxon>Bacteria</taxon>
        <taxon>Pseudomonadati</taxon>
        <taxon>Bdellovibrionota</taxon>
        <taxon>Bdellovibrionia</taxon>
        <taxon>Bdellovibrionales</taxon>
        <taxon>Pseudobdellovibrionaceae</taxon>
        <taxon>Bdellovibrio</taxon>
    </lineage>
</organism>
<gene>
    <name evidence="2" type="ORF">AZI86_12520</name>
</gene>
<dbReference type="Pfam" id="PF14394">
    <property type="entry name" value="DUF4423"/>
    <property type="match status" value="1"/>
</dbReference>
<dbReference type="InterPro" id="IPR011873">
    <property type="entry name" value="CHP02147"/>
</dbReference>
<dbReference type="NCBIfam" id="TIGR02147">
    <property type="entry name" value="Fsuc_second"/>
    <property type="match status" value="1"/>
</dbReference>
<dbReference type="InterPro" id="IPR025537">
    <property type="entry name" value="DUF4423"/>
</dbReference>
<evidence type="ECO:0000313" key="3">
    <source>
        <dbReference type="Proteomes" id="UP000075320"/>
    </source>
</evidence>
<protein>
    <recommendedName>
        <fullName evidence="1">DUF4423 domain-containing protein</fullName>
    </recommendedName>
</protein>
<keyword evidence="3" id="KW-1185">Reference proteome</keyword>
<evidence type="ECO:0000313" key="2">
    <source>
        <dbReference type="EMBL" id="KYG63648.1"/>
    </source>
</evidence>
<accession>A0A150WIQ3</accession>